<accession>B6UG28</accession>
<dbReference type="OrthoDB" id="843671at2759"/>
<proteinExistence type="evidence at transcript level"/>
<sequence length="247" mass="25413">MHRTRVCKRRRPMGSCVSRSGAMSTAAESVHALTAKVVDLDGSVAQFAPPVTAQEALAATASGAQPSSSSRFLCCSDALDFDAPISALAAHDALHPGQLYFALPASMLGRPLSAQGMAALAVKACAALGTAPVGSVPSSSLDRSEARAASSWPQRWQSTGRVAPLVVVHADAHGEWKSYPVHGGYKAARVGGGGGGGDHTVGKTRNGVGYKGIARDLAPIQRLSVIVEGAELVSDPFIDQYSVVLVN</sequence>
<protein>
    <submittedName>
        <fullName evidence="1">TMV response-related protein</fullName>
    </submittedName>
</protein>
<evidence type="ECO:0000313" key="1">
    <source>
        <dbReference type="EMBL" id="ACG48311.1"/>
    </source>
</evidence>
<dbReference type="InterPro" id="IPR025322">
    <property type="entry name" value="PADRE_dom"/>
</dbReference>
<dbReference type="GeneID" id="100286217"/>
<dbReference type="ExpressionAtlas" id="B6UG28">
    <property type="expression patterns" value="baseline and differential"/>
</dbReference>
<dbReference type="Pfam" id="PF14009">
    <property type="entry name" value="PADRE"/>
    <property type="match status" value="1"/>
</dbReference>
<dbReference type="PANTHER" id="PTHR33052">
    <property type="entry name" value="DUF4228 DOMAIN PROTEIN-RELATED"/>
    <property type="match status" value="1"/>
</dbReference>
<dbReference type="RefSeq" id="NP_001152577.2">
    <property type="nucleotide sequence ID" value="NM_001159105.2"/>
</dbReference>
<reference evidence="1" key="1">
    <citation type="journal article" date="2009" name="Plant Mol. Biol.">
        <title>Insights into corn genes derived from large-scale cDNA sequencing.</title>
        <authorList>
            <person name="Alexandrov N.N."/>
            <person name="Brover V.V."/>
            <person name="Freidin S."/>
            <person name="Troukhan M.E."/>
            <person name="Tatarinova T.V."/>
            <person name="Zhang H."/>
            <person name="Swaller T.J."/>
            <person name="Lu Y.P."/>
            <person name="Bouck J."/>
            <person name="Flavell R.B."/>
            <person name="Feldmann K.A."/>
        </authorList>
    </citation>
    <scope>NUCLEOTIDE SEQUENCE</scope>
</reference>
<organism evidence="1">
    <name type="scientific">Zea mays</name>
    <name type="common">Maize</name>
    <dbReference type="NCBI Taxonomy" id="4577"/>
    <lineage>
        <taxon>Eukaryota</taxon>
        <taxon>Viridiplantae</taxon>
        <taxon>Streptophyta</taxon>
        <taxon>Embryophyta</taxon>
        <taxon>Tracheophyta</taxon>
        <taxon>Spermatophyta</taxon>
        <taxon>Magnoliopsida</taxon>
        <taxon>Liliopsida</taxon>
        <taxon>Poales</taxon>
        <taxon>Poaceae</taxon>
        <taxon>PACMAD clade</taxon>
        <taxon>Panicoideae</taxon>
        <taxon>Andropogonodae</taxon>
        <taxon>Andropogoneae</taxon>
        <taxon>Tripsacinae</taxon>
        <taxon>Zea</taxon>
    </lineage>
</organism>
<dbReference type="EMBL" id="EU976193">
    <property type="protein sequence ID" value="ACG48311.1"/>
    <property type="molecule type" value="mRNA"/>
</dbReference>
<dbReference type="KEGG" id="zma:100286217"/>
<name>B6UG28_MAIZE</name>
<dbReference type="AlphaFoldDB" id="B6UG28"/>